<dbReference type="RefSeq" id="WP_267567706.1">
    <property type="nucleotide sequence ID" value="NZ_JAPNTZ010000014.1"/>
</dbReference>
<comment type="caution">
    <text evidence="2">The sequence shown here is derived from an EMBL/GenBank/DDBJ whole genome shotgun (WGS) entry which is preliminary data.</text>
</comment>
<evidence type="ECO:0000259" key="1">
    <source>
        <dbReference type="PROSITE" id="PS50893"/>
    </source>
</evidence>
<feature type="domain" description="ABC transporter" evidence="1">
    <location>
        <begin position="1"/>
        <end position="200"/>
    </location>
</feature>
<dbReference type="PANTHER" id="PTHR43394">
    <property type="entry name" value="ATP-DEPENDENT PERMEASE MDL1, MITOCHONDRIAL"/>
    <property type="match status" value="1"/>
</dbReference>
<dbReference type="SUPFAM" id="SSF52540">
    <property type="entry name" value="P-loop containing nucleoside triphosphate hydrolases"/>
    <property type="match status" value="1"/>
</dbReference>
<dbReference type="EMBL" id="JAPNTZ010000014">
    <property type="protein sequence ID" value="MCY1143195.1"/>
    <property type="molecule type" value="Genomic_DNA"/>
</dbReference>
<dbReference type="Proteomes" id="UP001151002">
    <property type="component" value="Unassembled WGS sequence"/>
</dbReference>
<evidence type="ECO:0000313" key="3">
    <source>
        <dbReference type="Proteomes" id="UP001151002"/>
    </source>
</evidence>
<sequence>MVRVEIRRAGVVRGGRRLLGGADLVLEPGTLTVVTGAEATTLLELAAGLAPAEGSVRFDGVDVRRLGDEVLASSVAVVTRRPFVTAGSIRDNVTLGAGADPREALRIAALPEDGDPGDYRHQIAIARAVSRRPRLIVLDDATTDLEPAVELQVLQNLATTGITVVVTTTRPVPFADQVVQLSEGRRPHPVATGRPVGATA</sequence>
<dbReference type="Gene3D" id="3.40.50.300">
    <property type="entry name" value="P-loop containing nucleotide triphosphate hydrolases"/>
    <property type="match status" value="2"/>
</dbReference>
<dbReference type="InterPro" id="IPR003439">
    <property type="entry name" value="ABC_transporter-like_ATP-bd"/>
</dbReference>
<protein>
    <recommendedName>
        <fullName evidence="1">ABC transporter domain-containing protein</fullName>
    </recommendedName>
</protein>
<accession>A0ABT4B9L5</accession>
<organism evidence="2 3">
    <name type="scientific">Paractinoplanes pyxinae</name>
    <dbReference type="NCBI Taxonomy" id="2997416"/>
    <lineage>
        <taxon>Bacteria</taxon>
        <taxon>Bacillati</taxon>
        <taxon>Actinomycetota</taxon>
        <taxon>Actinomycetes</taxon>
        <taxon>Micromonosporales</taxon>
        <taxon>Micromonosporaceae</taxon>
        <taxon>Paractinoplanes</taxon>
    </lineage>
</organism>
<keyword evidence="3" id="KW-1185">Reference proteome</keyword>
<proteinExistence type="predicted"/>
<dbReference type="PROSITE" id="PS50893">
    <property type="entry name" value="ABC_TRANSPORTER_2"/>
    <property type="match status" value="1"/>
</dbReference>
<gene>
    <name evidence="2" type="ORF">OWR29_34800</name>
</gene>
<dbReference type="InterPro" id="IPR027417">
    <property type="entry name" value="P-loop_NTPase"/>
</dbReference>
<reference evidence="2" key="1">
    <citation type="submission" date="2022-11" db="EMBL/GenBank/DDBJ databases">
        <authorList>
            <person name="Somphong A."/>
            <person name="Phongsopitanun W."/>
        </authorList>
    </citation>
    <scope>NUCLEOTIDE SEQUENCE</scope>
    <source>
        <strain evidence="2">Pm04-4</strain>
    </source>
</reference>
<evidence type="ECO:0000313" key="2">
    <source>
        <dbReference type="EMBL" id="MCY1143195.1"/>
    </source>
</evidence>
<dbReference type="PANTHER" id="PTHR43394:SF1">
    <property type="entry name" value="ATP-BINDING CASSETTE SUB-FAMILY B MEMBER 10, MITOCHONDRIAL"/>
    <property type="match status" value="1"/>
</dbReference>
<dbReference type="InterPro" id="IPR039421">
    <property type="entry name" value="Type_1_exporter"/>
</dbReference>
<name>A0ABT4B9L5_9ACTN</name>